<comment type="caution">
    <text evidence="22">The sequence shown here is derived from an EMBL/GenBank/DDBJ whole genome shotgun (WGS) entry which is preliminary data.</text>
</comment>
<reference evidence="22 23" key="1">
    <citation type="submission" date="2017-07" db="EMBL/GenBank/DDBJ databases">
        <title>Draft Genome Sequences of Select Purple Nonsulfur Bacteria.</title>
        <authorList>
            <person name="Lasarre B."/>
            <person name="Mckinlay J.B."/>
        </authorList>
    </citation>
    <scope>NUCLEOTIDE SEQUENCE [LARGE SCALE GENOMIC DNA]</scope>
    <source>
        <strain evidence="22 23">DSM 11290</strain>
    </source>
</reference>
<dbReference type="Gene3D" id="1.10.287.130">
    <property type="match status" value="1"/>
</dbReference>
<comment type="subcellular location">
    <subcellularLocation>
        <location evidence="2">Cell membrane</location>
        <topology evidence="2">Multi-pass membrane protein</topology>
    </subcellularLocation>
</comment>
<organism evidence="22 23">
    <name type="scientific">Rhodobium orientis</name>
    <dbReference type="NCBI Taxonomy" id="34017"/>
    <lineage>
        <taxon>Bacteria</taxon>
        <taxon>Pseudomonadati</taxon>
        <taxon>Pseudomonadota</taxon>
        <taxon>Alphaproteobacteria</taxon>
        <taxon>Hyphomicrobiales</taxon>
        <taxon>Rhodobiaceae</taxon>
        <taxon>Rhodobium</taxon>
    </lineage>
</organism>
<dbReference type="PANTHER" id="PTHR45339:SF1">
    <property type="entry name" value="HYBRID SIGNAL TRANSDUCTION HISTIDINE KINASE J"/>
    <property type="match status" value="1"/>
</dbReference>
<sequence>MSEENAMEKLRQLIAENEDWLIERVVTYAKANGYTAYTSTLKEAWRASICGLSDPLLAALEIFDTPPEMPADMDFSRNPIAAFGVEQAQQHRARGITLNLFLGLTKYYRQSYLDLIVAQDFPADEREYYRLFVERFFDLIELGYCTEWCNTSEGAKLAEIQEENRRITNEKNKYLTIFESLHDPVILLDDTGAVQNMNYTAHALFIGANDPGAIYYGSERHSALMHQIDALMERAARDDGFEMPLETNSGPRHFAVRVQRMLDISEKFLGTVLILNDVTEYRRAREDAEAANRAKSAFLATMSHEIRTPINGVLGMADLLNDTDLTEHQRYFLSGLTASGEVLMAVLNDILDYSKIEAGVLELETVDFDLEKVVGQIGELLGTAAEKKGLKLSVSIDPATPVLMRGDPGKIRQVLLNLGNNAVKFTHDGEITIRALPSKGKIQGAEAIRLEVVDTGIGVPAEGTERLFEPFTQQSVSTGRLFGGTGLGLAICKRLVGVMGGEISCKRNAGGGSTFQFTVPALKPAATSLAPAATAPGWQPEQLSVLLVEDNEINQIVTEGFLNRLGHGVVIAGTGEDALSRIVRGRFDLILMDDRMPGISGVEVVRRIRKMPDADKAAMPVIMISASVVRTEVERAFAAGADGFLGKPFSADDLAEAIAKCLAERRPPAPAGKSEEPKPADGKPATLPRGGSGADARADLVDEAVLRGHFEMIGKARTERIVRVFSETTPAGLEDLASDVAAAAHAEIARRAHSLKSAARNVGLNRLADLAIDLEAAAEARDADKTRSRFEALKTTYVLSLTALEESWRSISADAGAAAGKSNVFNSAIR</sequence>
<evidence type="ECO:0000256" key="16">
    <source>
        <dbReference type="PROSITE-ProRule" id="PRU00110"/>
    </source>
</evidence>
<evidence type="ECO:0000313" key="22">
    <source>
        <dbReference type="EMBL" id="RAI29788.1"/>
    </source>
</evidence>
<dbReference type="CDD" id="cd00082">
    <property type="entry name" value="HisKA"/>
    <property type="match status" value="1"/>
</dbReference>
<evidence type="ECO:0000256" key="11">
    <source>
        <dbReference type="ARBA" id="ARBA00022989"/>
    </source>
</evidence>
<evidence type="ECO:0000256" key="6">
    <source>
        <dbReference type="ARBA" id="ARBA00022679"/>
    </source>
</evidence>
<dbReference type="SMART" id="SM00448">
    <property type="entry name" value="REC"/>
    <property type="match status" value="1"/>
</dbReference>
<dbReference type="SUPFAM" id="SSF52172">
    <property type="entry name" value="CheY-like"/>
    <property type="match status" value="1"/>
</dbReference>
<evidence type="ECO:0000256" key="10">
    <source>
        <dbReference type="ARBA" id="ARBA00022840"/>
    </source>
</evidence>
<dbReference type="InterPro" id="IPR036097">
    <property type="entry name" value="HisK_dim/P_sf"/>
</dbReference>
<feature type="domain" description="Response regulatory" evidence="20">
    <location>
        <begin position="544"/>
        <end position="662"/>
    </location>
</feature>
<evidence type="ECO:0000256" key="4">
    <source>
        <dbReference type="ARBA" id="ARBA00022475"/>
    </source>
</evidence>
<keyword evidence="9" id="KW-0418">Kinase</keyword>
<dbReference type="Pfam" id="PF02518">
    <property type="entry name" value="HATPase_c"/>
    <property type="match status" value="1"/>
</dbReference>
<keyword evidence="11" id="KW-1133">Transmembrane helix</keyword>
<evidence type="ECO:0000256" key="13">
    <source>
        <dbReference type="ARBA" id="ARBA00023136"/>
    </source>
</evidence>
<evidence type="ECO:0000256" key="18">
    <source>
        <dbReference type="SAM" id="MobiDB-lite"/>
    </source>
</evidence>
<keyword evidence="4" id="KW-1003">Cell membrane</keyword>
<evidence type="ECO:0000256" key="2">
    <source>
        <dbReference type="ARBA" id="ARBA00004651"/>
    </source>
</evidence>
<dbReference type="FunFam" id="1.10.287.130:FF:000002">
    <property type="entry name" value="Two-component osmosensing histidine kinase"/>
    <property type="match status" value="1"/>
</dbReference>
<dbReference type="Gene3D" id="1.20.120.160">
    <property type="entry name" value="HPT domain"/>
    <property type="match status" value="1"/>
</dbReference>
<dbReference type="SMART" id="SM00387">
    <property type="entry name" value="HATPase_c"/>
    <property type="match status" value="1"/>
</dbReference>
<dbReference type="AlphaFoldDB" id="A0A327K324"/>
<evidence type="ECO:0000313" key="23">
    <source>
        <dbReference type="Proteomes" id="UP000249299"/>
    </source>
</evidence>
<dbReference type="GO" id="GO:0000155">
    <property type="term" value="F:phosphorelay sensor kinase activity"/>
    <property type="evidence" value="ECO:0007669"/>
    <property type="project" value="InterPro"/>
</dbReference>
<feature type="domain" description="Histidine kinase" evidence="19">
    <location>
        <begin position="301"/>
        <end position="523"/>
    </location>
</feature>
<gene>
    <name evidence="22" type="ORF">CH339_01865</name>
</gene>
<evidence type="ECO:0000256" key="12">
    <source>
        <dbReference type="ARBA" id="ARBA00023012"/>
    </source>
</evidence>
<evidence type="ECO:0000256" key="15">
    <source>
        <dbReference type="ARBA" id="ARBA00068150"/>
    </source>
</evidence>
<dbReference type="InterPro" id="IPR005467">
    <property type="entry name" value="His_kinase_dom"/>
</dbReference>
<evidence type="ECO:0000256" key="9">
    <source>
        <dbReference type="ARBA" id="ARBA00022777"/>
    </source>
</evidence>
<dbReference type="SMART" id="SM00388">
    <property type="entry name" value="HisKA"/>
    <property type="match status" value="1"/>
</dbReference>
<keyword evidence="6" id="KW-0808">Transferase</keyword>
<dbReference type="InterPro" id="IPR011006">
    <property type="entry name" value="CheY-like_superfamily"/>
</dbReference>
<dbReference type="GO" id="GO:0005886">
    <property type="term" value="C:plasma membrane"/>
    <property type="evidence" value="ECO:0007669"/>
    <property type="project" value="UniProtKB-SubCell"/>
</dbReference>
<dbReference type="FunFam" id="3.30.565.10:FF:000010">
    <property type="entry name" value="Sensor histidine kinase RcsC"/>
    <property type="match status" value="1"/>
</dbReference>
<feature type="modified residue" description="Phosphohistidine" evidence="16">
    <location>
        <position position="753"/>
    </location>
</feature>
<feature type="domain" description="HPt" evidence="21">
    <location>
        <begin position="714"/>
        <end position="818"/>
    </location>
</feature>
<keyword evidence="8" id="KW-0547">Nucleotide-binding</keyword>
<keyword evidence="23" id="KW-1185">Reference proteome</keyword>
<dbReference type="InterPro" id="IPR004358">
    <property type="entry name" value="Sig_transdc_His_kin-like_C"/>
</dbReference>
<dbReference type="InterPro" id="IPR008207">
    <property type="entry name" value="Sig_transdc_His_kin_Hpt_dom"/>
</dbReference>
<dbReference type="Gene3D" id="3.30.450.20">
    <property type="entry name" value="PAS domain"/>
    <property type="match status" value="1"/>
</dbReference>
<comment type="subunit">
    <text evidence="14">At low DSF concentrations, interacts with RpfF.</text>
</comment>
<evidence type="ECO:0000256" key="17">
    <source>
        <dbReference type="PROSITE-ProRule" id="PRU00169"/>
    </source>
</evidence>
<dbReference type="PRINTS" id="PR00344">
    <property type="entry name" value="BCTRLSENSOR"/>
</dbReference>
<evidence type="ECO:0000259" key="19">
    <source>
        <dbReference type="PROSITE" id="PS50109"/>
    </source>
</evidence>
<dbReference type="Pfam" id="PF01627">
    <property type="entry name" value="Hpt"/>
    <property type="match status" value="1"/>
</dbReference>
<keyword evidence="10" id="KW-0067">ATP-binding</keyword>
<dbReference type="SMART" id="SM00073">
    <property type="entry name" value="HPT"/>
    <property type="match status" value="1"/>
</dbReference>
<dbReference type="InterPro" id="IPR036641">
    <property type="entry name" value="HPT_dom_sf"/>
</dbReference>
<dbReference type="PANTHER" id="PTHR45339">
    <property type="entry name" value="HYBRID SIGNAL TRANSDUCTION HISTIDINE KINASE J"/>
    <property type="match status" value="1"/>
</dbReference>
<dbReference type="Pfam" id="PF00512">
    <property type="entry name" value="HisKA"/>
    <property type="match status" value="1"/>
</dbReference>
<dbReference type="GO" id="GO:0005524">
    <property type="term" value="F:ATP binding"/>
    <property type="evidence" value="ECO:0007669"/>
    <property type="project" value="UniProtKB-KW"/>
</dbReference>
<evidence type="ECO:0000256" key="14">
    <source>
        <dbReference type="ARBA" id="ARBA00064003"/>
    </source>
</evidence>
<keyword evidence="13" id="KW-0472">Membrane</keyword>
<feature type="modified residue" description="4-aspartylphosphate" evidence="17">
    <location>
        <position position="593"/>
    </location>
</feature>
<dbReference type="EC" id="2.7.13.3" evidence="3"/>
<dbReference type="InterPro" id="IPR036890">
    <property type="entry name" value="HATPase_C_sf"/>
</dbReference>
<keyword evidence="5 17" id="KW-0597">Phosphoprotein</keyword>
<protein>
    <recommendedName>
        <fullName evidence="15">Sensory/regulatory protein RpfC</fullName>
        <ecNumber evidence="3">2.7.13.3</ecNumber>
    </recommendedName>
</protein>
<evidence type="ECO:0000256" key="5">
    <source>
        <dbReference type="ARBA" id="ARBA00022553"/>
    </source>
</evidence>
<dbReference type="PROSITE" id="PS50109">
    <property type="entry name" value="HIS_KIN"/>
    <property type="match status" value="1"/>
</dbReference>
<evidence type="ECO:0000256" key="7">
    <source>
        <dbReference type="ARBA" id="ARBA00022692"/>
    </source>
</evidence>
<name>A0A327K324_9HYPH</name>
<dbReference type="InterPro" id="IPR003594">
    <property type="entry name" value="HATPase_dom"/>
</dbReference>
<evidence type="ECO:0000256" key="8">
    <source>
        <dbReference type="ARBA" id="ARBA00022741"/>
    </source>
</evidence>
<comment type="catalytic activity">
    <reaction evidence="1">
        <text>ATP + protein L-histidine = ADP + protein N-phospho-L-histidine.</text>
        <dbReference type="EC" id="2.7.13.3"/>
    </reaction>
</comment>
<dbReference type="InterPro" id="IPR003661">
    <property type="entry name" value="HisK_dim/P_dom"/>
</dbReference>
<feature type="compositionally biased region" description="Basic and acidic residues" evidence="18">
    <location>
        <begin position="666"/>
        <end position="681"/>
    </location>
</feature>
<accession>A0A327K324</accession>
<proteinExistence type="predicted"/>
<dbReference type="SUPFAM" id="SSF47226">
    <property type="entry name" value="Histidine-containing phosphotransfer domain, HPT domain"/>
    <property type="match status" value="1"/>
</dbReference>
<keyword evidence="7" id="KW-0812">Transmembrane</keyword>
<feature type="region of interest" description="Disordered" evidence="18">
    <location>
        <begin position="666"/>
        <end position="695"/>
    </location>
</feature>
<dbReference type="Proteomes" id="UP000249299">
    <property type="component" value="Unassembled WGS sequence"/>
</dbReference>
<dbReference type="Gene3D" id="3.40.50.2300">
    <property type="match status" value="1"/>
</dbReference>
<evidence type="ECO:0000256" key="3">
    <source>
        <dbReference type="ARBA" id="ARBA00012438"/>
    </source>
</evidence>
<evidence type="ECO:0000256" key="1">
    <source>
        <dbReference type="ARBA" id="ARBA00000085"/>
    </source>
</evidence>
<dbReference type="InterPro" id="IPR001789">
    <property type="entry name" value="Sig_transdc_resp-reg_receiver"/>
</dbReference>
<dbReference type="Pfam" id="PF00072">
    <property type="entry name" value="Response_reg"/>
    <property type="match status" value="1"/>
</dbReference>
<dbReference type="CDD" id="cd17546">
    <property type="entry name" value="REC_hyHK_CKI1_RcsC-like"/>
    <property type="match status" value="1"/>
</dbReference>
<evidence type="ECO:0000259" key="20">
    <source>
        <dbReference type="PROSITE" id="PS50110"/>
    </source>
</evidence>
<dbReference type="PROSITE" id="PS50110">
    <property type="entry name" value="RESPONSE_REGULATORY"/>
    <property type="match status" value="1"/>
</dbReference>
<dbReference type="SUPFAM" id="SSF55874">
    <property type="entry name" value="ATPase domain of HSP90 chaperone/DNA topoisomerase II/histidine kinase"/>
    <property type="match status" value="1"/>
</dbReference>
<evidence type="ECO:0000259" key="21">
    <source>
        <dbReference type="PROSITE" id="PS50894"/>
    </source>
</evidence>
<dbReference type="Gene3D" id="3.30.565.10">
    <property type="entry name" value="Histidine kinase-like ATPase, C-terminal domain"/>
    <property type="match status" value="1"/>
</dbReference>
<dbReference type="PROSITE" id="PS50894">
    <property type="entry name" value="HPT"/>
    <property type="match status" value="1"/>
</dbReference>
<dbReference type="CDD" id="cd16922">
    <property type="entry name" value="HATPase_EvgS-ArcB-TorS-like"/>
    <property type="match status" value="1"/>
</dbReference>
<dbReference type="EMBL" id="NPEV01000002">
    <property type="protein sequence ID" value="RAI29788.1"/>
    <property type="molecule type" value="Genomic_DNA"/>
</dbReference>
<dbReference type="SUPFAM" id="SSF47384">
    <property type="entry name" value="Homodimeric domain of signal transducing histidine kinase"/>
    <property type="match status" value="1"/>
</dbReference>
<keyword evidence="12" id="KW-0902">Two-component regulatory system</keyword>